<dbReference type="PIRSF" id="PIRSF007663">
    <property type="entry name" value="UCP007663"/>
    <property type="match status" value="1"/>
</dbReference>
<evidence type="ECO:0000313" key="5">
    <source>
        <dbReference type="Proteomes" id="UP001595766"/>
    </source>
</evidence>
<dbReference type="InterPro" id="IPR016518">
    <property type="entry name" value="Alpha-L-fucosidase"/>
</dbReference>
<sequence length="839" mass="94356">MRVKQTKYSANTYLRSSLSVLVGLLLMSLTLASCQAQSGKFEPDMKLWYDKPATQWVEALPVGNGRLGAMVFGGPNEEVIQLNEDTFYGGQPHRNDNPRALAALEQVRELIFQGKYVDAQKEIDANFFKGPHGMPYQTIGDLKIKYDDASDVEEYYRELDLEQAIVSNRFKKSGVNYSTEVVSSFPDQLIVAKISADQAKAINFTATMDRPGDFNLRVEGNDQLVMTGTSSDHEGIKGAVKFHAQVKFVNKGGSLSAENGQVKVTDADEVTIYISIATNFVNYQSLEADEKERSMAYLDQGSSKSFEAILKDHIADYRSLYDRVNLDLGRTEAADLPTDVRIEQFAKGNDPKLVALYFQFGRYLLISSSRPGSQPANLQGIWNHQLTPAWDSKYTMNINAEMNYWPAELTNLSELHEPFIQMAKDLSVTGQKTAQDMYGARGWVLHHNTDLWRVTGPIDFAAAGMWPLGGAWLCQHIFDKYEFTGDVDFLEDTYPVYMGASLFFLDFLVEDPSTGFMVVSPSVSPENTPYQFHNAAVASGTTMDNQLLFDLFRKTAYAARLLGKDQALVEEIEAMLARLPPMRIGKWGQLQEWQEDWDNPLDDHRHVSHLYGLFPSNQISAYRTPELFTAARTSLLARGDESTGWSMGWKVNLWARFLDGNHAYKLIQDQLSPAIVPNQRQRGGSYPNLFDSHPPFQIDGNFGCAAGIAEMLLQSHDGAIHLLPALPDVWKDGSFRGLKARGGFEVDLMWENEMPVEIKIKAQLGGLCRIRSYHPLEAKGLKEVYAVNSNPFYRVPKIEQAINNSENELDLIPTGQVYEYEFESEKGKNYTFKLSKPKN</sequence>
<dbReference type="Gene3D" id="1.50.10.10">
    <property type="match status" value="1"/>
</dbReference>
<dbReference type="GO" id="GO:0016787">
    <property type="term" value="F:hydrolase activity"/>
    <property type="evidence" value="ECO:0007669"/>
    <property type="project" value="UniProtKB-KW"/>
</dbReference>
<evidence type="ECO:0000259" key="1">
    <source>
        <dbReference type="Pfam" id="PF14498"/>
    </source>
</evidence>
<dbReference type="InterPro" id="IPR027414">
    <property type="entry name" value="GH95_N_dom"/>
</dbReference>
<dbReference type="PROSITE" id="PS51257">
    <property type="entry name" value="PROKAR_LIPOPROTEIN"/>
    <property type="match status" value="1"/>
</dbReference>
<dbReference type="Pfam" id="PF22124">
    <property type="entry name" value="Glyco_hydro_95_cat"/>
    <property type="match status" value="1"/>
</dbReference>
<proteinExistence type="predicted"/>
<dbReference type="InterPro" id="IPR008928">
    <property type="entry name" value="6-hairpin_glycosidase_sf"/>
</dbReference>
<keyword evidence="4" id="KW-0378">Hydrolase</keyword>
<dbReference type="PANTHER" id="PTHR31084:SF0">
    <property type="entry name" value="ALPHA-L-FUCOSIDASE 2"/>
    <property type="match status" value="1"/>
</dbReference>
<dbReference type="SUPFAM" id="SSF48208">
    <property type="entry name" value="Six-hairpin glycosidases"/>
    <property type="match status" value="1"/>
</dbReference>
<accession>A0ABV8ENE2</accession>
<dbReference type="InterPro" id="IPR012341">
    <property type="entry name" value="6hp_glycosidase-like_sf"/>
</dbReference>
<feature type="domain" description="Glycosyl hydrolase family 95 N-terminal" evidence="1">
    <location>
        <begin position="47"/>
        <end position="282"/>
    </location>
</feature>
<evidence type="ECO:0000259" key="2">
    <source>
        <dbReference type="Pfam" id="PF21307"/>
    </source>
</evidence>
<dbReference type="Pfam" id="PF14498">
    <property type="entry name" value="Glyco_hyd_65N_2"/>
    <property type="match status" value="1"/>
</dbReference>
<name>A0ABV8ENE2_9BACT</name>
<organism evidence="4 5">
    <name type="scientific">Belliella kenyensis</name>
    <dbReference type="NCBI Taxonomy" id="1472724"/>
    <lineage>
        <taxon>Bacteria</taxon>
        <taxon>Pseudomonadati</taxon>
        <taxon>Bacteroidota</taxon>
        <taxon>Cytophagia</taxon>
        <taxon>Cytophagales</taxon>
        <taxon>Cyclobacteriaceae</taxon>
        <taxon>Belliella</taxon>
    </lineage>
</organism>
<protein>
    <submittedName>
        <fullName evidence="4">Glycoside hydrolase N-terminal domain-containing protein</fullName>
    </submittedName>
</protein>
<dbReference type="Proteomes" id="UP001595766">
    <property type="component" value="Unassembled WGS sequence"/>
</dbReference>
<reference evidence="5" key="1">
    <citation type="journal article" date="2019" name="Int. J. Syst. Evol. Microbiol.">
        <title>The Global Catalogue of Microorganisms (GCM) 10K type strain sequencing project: providing services to taxonomists for standard genome sequencing and annotation.</title>
        <authorList>
            <consortium name="The Broad Institute Genomics Platform"/>
            <consortium name="The Broad Institute Genome Sequencing Center for Infectious Disease"/>
            <person name="Wu L."/>
            <person name="Ma J."/>
        </authorList>
    </citation>
    <scope>NUCLEOTIDE SEQUENCE [LARGE SCALE GENOMIC DNA]</scope>
    <source>
        <strain evidence="5">CECT 8551</strain>
    </source>
</reference>
<dbReference type="InterPro" id="IPR054363">
    <property type="entry name" value="GH95_cat"/>
</dbReference>
<dbReference type="PANTHER" id="PTHR31084">
    <property type="entry name" value="ALPHA-L-FUCOSIDASE 2"/>
    <property type="match status" value="1"/>
</dbReference>
<dbReference type="Pfam" id="PF21307">
    <property type="entry name" value="Glyco_hydro_95_C"/>
    <property type="match status" value="1"/>
</dbReference>
<evidence type="ECO:0000259" key="3">
    <source>
        <dbReference type="Pfam" id="PF22124"/>
    </source>
</evidence>
<dbReference type="EMBL" id="JBHSAV010000059">
    <property type="protein sequence ID" value="MFC3977791.1"/>
    <property type="molecule type" value="Genomic_DNA"/>
</dbReference>
<gene>
    <name evidence="4" type="ORF">ACFOUP_15490</name>
</gene>
<comment type="caution">
    <text evidence="4">The sequence shown here is derived from an EMBL/GenBank/DDBJ whole genome shotgun (WGS) entry which is preliminary data.</text>
</comment>
<feature type="domain" description="Glycosyl hydrolase family 95 catalytic" evidence="3">
    <location>
        <begin position="305"/>
        <end position="712"/>
    </location>
</feature>
<evidence type="ECO:0000313" key="4">
    <source>
        <dbReference type="EMBL" id="MFC3977791.1"/>
    </source>
</evidence>
<keyword evidence="5" id="KW-1185">Reference proteome</keyword>
<feature type="domain" description="Alpha fucosidase A-like C-terminal" evidence="2">
    <location>
        <begin position="714"/>
        <end position="783"/>
    </location>
</feature>
<dbReference type="RefSeq" id="WP_241294606.1">
    <property type="nucleotide sequence ID" value="NZ_JAKZGR010000007.1"/>
</dbReference>
<dbReference type="InterPro" id="IPR049053">
    <property type="entry name" value="AFCA-like_C"/>
</dbReference>